<dbReference type="Gene3D" id="3.40.980.10">
    <property type="entry name" value="MoaB/Mog-like domain"/>
    <property type="match status" value="1"/>
</dbReference>
<dbReference type="SMART" id="SM00852">
    <property type="entry name" value="MoCF_biosynth"/>
    <property type="match status" value="1"/>
</dbReference>
<gene>
    <name evidence="2" type="ORF">S06H3_17572</name>
</gene>
<protein>
    <recommendedName>
        <fullName evidence="1">MoaB/Mog domain-containing protein</fullName>
    </recommendedName>
</protein>
<dbReference type="EMBL" id="BARV01008796">
    <property type="protein sequence ID" value="GAI08335.1"/>
    <property type="molecule type" value="Genomic_DNA"/>
</dbReference>
<dbReference type="SUPFAM" id="SSF53218">
    <property type="entry name" value="Molybdenum cofactor biosynthesis proteins"/>
    <property type="match status" value="1"/>
</dbReference>
<dbReference type="AlphaFoldDB" id="X1M0X0"/>
<evidence type="ECO:0000259" key="1">
    <source>
        <dbReference type="SMART" id="SM00852"/>
    </source>
</evidence>
<dbReference type="InterPro" id="IPR001453">
    <property type="entry name" value="MoaB/Mog_dom"/>
</dbReference>
<name>X1M0X0_9ZZZZ</name>
<accession>X1M0X0</accession>
<evidence type="ECO:0000313" key="2">
    <source>
        <dbReference type="EMBL" id="GAI08335.1"/>
    </source>
</evidence>
<dbReference type="PANTHER" id="PTHR13939:SF0">
    <property type="entry name" value="NMN AMIDOHYDROLASE-LIKE PROTEIN YFAY"/>
    <property type="match status" value="1"/>
</dbReference>
<comment type="caution">
    <text evidence="2">The sequence shown here is derived from an EMBL/GenBank/DDBJ whole genome shotgun (WGS) entry which is preliminary data.</text>
</comment>
<dbReference type="Pfam" id="PF00994">
    <property type="entry name" value="MoCF_biosynth"/>
    <property type="match status" value="1"/>
</dbReference>
<reference evidence="2" key="1">
    <citation type="journal article" date="2014" name="Front. Microbiol.">
        <title>High frequency of phylogenetically diverse reductive dehalogenase-homologous genes in deep subseafloor sedimentary metagenomes.</title>
        <authorList>
            <person name="Kawai M."/>
            <person name="Futagami T."/>
            <person name="Toyoda A."/>
            <person name="Takaki Y."/>
            <person name="Nishi S."/>
            <person name="Hori S."/>
            <person name="Arai W."/>
            <person name="Tsubouchi T."/>
            <person name="Morono Y."/>
            <person name="Uchiyama I."/>
            <person name="Ito T."/>
            <person name="Fujiyama A."/>
            <person name="Inagaki F."/>
            <person name="Takami H."/>
        </authorList>
    </citation>
    <scope>NUCLEOTIDE SEQUENCE</scope>
    <source>
        <strain evidence="2">Expedition CK06-06</strain>
    </source>
</reference>
<dbReference type="PANTHER" id="PTHR13939">
    <property type="entry name" value="NICOTINAMIDE-NUCLEOTIDE AMIDOHYDROLASE PNCC"/>
    <property type="match status" value="1"/>
</dbReference>
<proteinExistence type="predicted"/>
<feature type="non-terminal residue" evidence="2">
    <location>
        <position position="99"/>
    </location>
</feature>
<organism evidence="2">
    <name type="scientific">marine sediment metagenome</name>
    <dbReference type="NCBI Taxonomy" id="412755"/>
    <lineage>
        <taxon>unclassified sequences</taxon>
        <taxon>metagenomes</taxon>
        <taxon>ecological metagenomes</taxon>
    </lineage>
</organism>
<sequence>MKKASIVSIGNEVLSGQTLQTNAAYLSEKLLSIGIPVVSSYTIGDDIDLIVRALNLASSDADVVLTTGGLGPTDDDLTRQAFAKFLGTELQLQNVLLQK</sequence>
<dbReference type="InterPro" id="IPR036425">
    <property type="entry name" value="MoaB/Mog-like_dom_sf"/>
</dbReference>
<feature type="domain" description="MoaB/Mog" evidence="1">
    <location>
        <begin position="5"/>
        <end position="99"/>
    </location>
</feature>
<dbReference type="InterPro" id="IPR050101">
    <property type="entry name" value="CinA"/>
</dbReference>